<feature type="domain" description="Heme-binding protein Shr-like Hb-interacting" evidence="2">
    <location>
        <begin position="815"/>
        <end position="890"/>
    </location>
</feature>
<accession>A0A858BXZ1</accession>
<dbReference type="RefSeq" id="WP_163067695.1">
    <property type="nucleotide sequence ID" value="NZ_CP048649.1"/>
</dbReference>
<feature type="chain" id="PRO_5038995085" evidence="1">
    <location>
        <begin position="23"/>
        <end position="1509"/>
    </location>
</feature>
<evidence type="ECO:0000259" key="2">
    <source>
        <dbReference type="Pfam" id="PF07550"/>
    </source>
</evidence>
<feature type="domain" description="Heme-binding protein Shr-like Hb-interacting" evidence="2">
    <location>
        <begin position="1086"/>
        <end position="1139"/>
    </location>
</feature>
<evidence type="ECO:0000313" key="4">
    <source>
        <dbReference type="Proteomes" id="UP000466848"/>
    </source>
</evidence>
<feature type="domain" description="Heme-binding protein Shr-like Hb-interacting" evidence="2">
    <location>
        <begin position="217"/>
        <end position="311"/>
    </location>
</feature>
<dbReference type="KEGG" id="abut:Ami103574_14660"/>
<keyword evidence="4" id="KW-1185">Reference proteome</keyword>
<evidence type="ECO:0000256" key="1">
    <source>
        <dbReference type="SAM" id="SignalP"/>
    </source>
</evidence>
<reference evidence="3 4" key="1">
    <citation type="submission" date="2020-02" db="EMBL/GenBank/DDBJ databases">
        <authorList>
            <person name="Kim Y.B."/>
            <person name="Roh S.W."/>
        </authorList>
    </citation>
    <scope>NUCLEOTIDE SEQUENCE [LARGE SCALE GENOMIC DNA]</scope>
    <source>
        <strain evidence="3 4">DSM 103574</strain>
    </source>
</reference>
<feature type="domain" description="Heme-binding protein Shr-like Hb-interacting" evidence="2">
    <location>
        <begin position="1333"/>
        <end position="1412"/>
    </location>
</feature>
<feature type="domain" description="Heme-binding protein Shr-like Hb-interacting" evidence="2">
    <location>
        <begin position="991"/>
        <end position="1057"/>
    </location>
</feature>
<dbReference type="Pfam" id="PF07550">
    <property type="entry name" value="Shr-like_HID"/>
    <property type="match status" value="10"/>
</dbReference>
<feature type="domain" description="Heme-binding protein Shr-like Hb-interacting" evidence="2">
    <location>
        <begin position="903"/>
        <end position="971"/>
    </location>
</feature>
<proteinExistence type="predicted"/>
<keyword evidence="1" id="KW-0732">Signal</keyword>
<protein>
    <submittedName>
        <fullName evidence="3">DUF1533 domain-containing protein</fullName>
    </submittedName>
</protein>
<feature type="domain" description="Heme-binding protein Shr-like Hb-interacting" evidence="2">
    <location>
        <begin position="738"/>
        <end position="795"/>
    </location>
</feature>
<feature type="signal peptide" evidence="1">
    <location>
        <begin position="1"/>
        <end position="22"/>
    </location>
</feature>
<dbReference type="Proteomes" id="UP000466848">
    <property type="component" value="Chromosome"/>
</dbReference>
<dbReference type="InterPro" id="IPR011432">
    <property type="entry name" value="Shr-like_HID"/>
</dbReference>
<feature type="domain" description="Heme-binding protein Shr-like Hb-interacting" evidence="2">
    <location>
        <begin position="1249"/>
        <end position="1315"/>
    </location>
</feature>
<dbReference type="EMBL" id="CP048649">
    <property type="protein sequence ID" value="QIB70457.1"/>
    <property type="molecule type" value="Genomic_DNA"/>
</dbReference>
<sequence>MKKIILSTVLVAAMTLSSLSTASAMSIDVYGKAKMNIWDFYLTENNAEKPDVITGATVDAVSQATYNMYDNLPVDITTAMDFSLLADCVIMDAQGLKNTSITKILQTWQEGYKTTLLGNSKTDITYPIDKSVVKVTLNEGKVLYVPYSTVANEAADSPEFSWNAFIKELAETAPSIPPYRVKYILETGEFGKGFLVSDADAKAAPALSLDETYNNDKANKNNRIKINFENNKDWANEVYAITVNGTGLISGETGNHASSTVINGETSFLKGSSAKNTEEFIIRLSQKFRIGDNTITVMAHGYEDAVLNIPVEDLSDWMVDATAKNQDTDTLLSENREVAQGAVILVESRMKNSINTPGEFSAVWIDGRLIPKAGGKDDATKYTQNGKALSYYTDDLAAGQHELRLKRLGHPDTVFQFTITNADKSEAPVFTLNREQLQDGSTAYQGGIVRGSDIILRSEAAVDGWFANIQKVFWIDSAGVQRDITTDYNRTIGDENKTVTIINKTFNYLSTEGNYTLLFKARGYGDVSLPVQIVRGMPSSNVLTYEQDGSVVLTSSDSTYLSKSKLKTVTINGTAYPVSMFTITTLSPYTMIIPSEYFNGGMKAVVTISADGYSDFIRTIDIPEGHKQRVYAPEVQLEQNRVLSGGNIVLNFTDDSSWREHITSVVYRPDNSTTDSKLTPDTATAGKLTMKAPTYTTGKGSLIIKAEGYRDVLVPIELTTEVPGTVTSEIQGDGSVSVAVSNSTYLGKVSVLVEGNTINVTKGTNKLTIPSSAFLTKKMYEVILQAEGYADYAFSVNTDIQTTPTVTAPVKPFEKQAFTVTSENSDWANKITGATLYYSTTPYVQYTKAADISVQDGNVTFAAKSMASSGNYTLKIYADGYLNTSVNITFVKAVPQGTLFEVSGDNVLLNVSDYSYRTAIQTIQVGNTTLVKDTDFSTGSNPISLSKSKFPQGDAAIAIYATGYGDYTTNFNLSAIKQPPVTQLEQNRVLSGGNIALTFTDDSPWREAIASAIFRPDSGSDRSLTLTKSEGKLTAAAPSTTGKGTLIIKATGYSDLTMALELVAAVPGTVTSELQSDGSLVVAVSSSTYLGKIAVTVNGNTVSVEKGSGKLTIPATAFPDKKAYAVVLKAEGYADYSFSVNTDAQDVPTLSAPISPLEKQTFTIASTDSNWAKKVTSAKLTDTYTSITYAASDIVASEEGNVTFAAKTSATAGSYTLKIYAEGYLAASMPITFVKAVPNVTLEAAEAGVVLNISDYSYRSSIQTIKIDGTVLNKGTDFSTSSNPVALDKSNFPAGQCDVVITATGYADYKTTFNISAINQAPEVTLPQEVALTKELVLTSNDGNWADAVTKVEIGKTYFSSLEASELTIEDGNITISASKLKGLLYVSAGTGYTIKIYADGYYTKQLSNITIYGKSSDDFNKQEVWEDGKLKINLSEGTSSYYYVGKVFVDEVEVTGLIKPSSGSKVLVIPAGSHFTEKIGESVTVRITGTTGYNLPDIILQIQVEASE</sequence>
<name>A0A858BXZ1_9FIRM</name>
<feature type="domain" description="Heme-binding protein Shr-like Hb-interacting" evidence="2">
    <location>
        <begin position="644"/>
        <end position="714"/>
    </location>
</feature>
<gene>
    <name evidence="3" type="ORF">Ami103574_14660</name>
</gene>
<organism evidence="3 4">
    <name type="scientific">Aminipila butyrica</name>
    <dbReference type="NCBI Taxonomy" id="433296"/>
    <lineage>
        <taxon>Bacteria</taxon>
        <taxon>Bacillati</taxon>
        <taxon>Bacillota</taxon>
        <taxon>Clostridia</taxon>
        <taxon>Peptostreptococcales</taxon>
        <taxon>Anaerovoracaceae</taxon>
        <taxon>Aminipila</taxon>
    </lineage>
</organism>
<feature type="domain" description="Heme-binding protein Shr-like Hb-interacting" evidence="2">
    <location>
        <begin position="1160"/>
        <end position="1231"/>
    </location>
</feature>
<evidence type="ECO:0000313" key="3">
    <source>
        <dbReference type="EMBL" id="QIB70457.1"/>
    </source>
</evidence>